<keyword evidence="9" id="KW-1185">Reference proteome</keyword>
<dbReference type="AlphaFoldDB" id="A0A484FE14"/>
<comment type="caution">
    <text evidence="8">The sequence shown here is derived from an EMBL/GenBank/DDBJ whole genome shotgun (WGS) entry which is preliminary data.</text>
</comment>
<evidence type="ECO:0000256" key="6">
    <source>
        <dbReference type="SAM" id="Phobius"/>
    </source>
</evidence>
<dbReference type="PANTHER" id="PTHR33048:SF134">
    <property type="entry name" value="INTEGRAL MEMBRANE PROTEIN"/>
    <property type="match status" value="1"/>
</dbReference>
<dbReference type="InterPro" id="IPR049326">
    <property type="entry name" value="Rhodopsin_dom_fungi"/>
</dbReference>
<name>A0A484FE14_COLOR</name>
<evidence type="ECO:0000256" key="1">
    <source>
        <dbReference type="ARBA" id="ARBA00004141"/>
    </source>
</evidence>
<feature type="transmembrane region" description="Helical" evidence="6">
    <location>
        <begin position="139"/>
        <end position="162"/>
    </location>
</feature>
<feature type="transmembrane region" description="Helical" evidence="6">
    <location>
        <begin position="174"/>
        <end position="198"/>
    </location>
</feature>
<evidence type="ECO:0000256" key="4">
    <source>
        <dbReference type="ARBA" id="ARBA00023136"/>
    </source>
</evidence>
<gene>
    <name evidence="8" type="ORF">Cob_v010637</name>
</gene>
<dbReference type="OrthoDB" id="4849544at2759"/>
<comment type="similarity">
    <text evidence="5">Belongs to the SAT4 family.</text>
</comment>
<feature type="domain" description="Rhodopsin" evidence="7">
    <location>
        <begin position="54"/>
        <end position="281"/>
    </location>
</feature>
<keyword evidence="2 6" id="KW-0812">Transmembrane</keyword>
<feature type="transmembrane region" description="Helical" evidence="6">
    <location>
        <begin position="36"/>
        <end position="59"/>
    </location>
</feature>
<dbReference type="PANTHER" id="PTHR33048">
    <property type="entry name" value="PTH11-LIKE INTEGRAL MEMBRANE PROTEIN (AFU_ORTHOLOGUE AFUA_5G11245)"/>
    <property type="match status" value="1"/>
</dbReference>
<dbReference type="STRING" id="1213857.A0A484FE14"/>
<dbReference type="EMBL" id="AMCV02000035">
    <property type="protein sequence ID" value="TDZ16343.1"/>
    <property type="molecule type" value="Genomic_DNA"/>
</dbReference>
<evidence type="ECO:0000313" key="8">
    <source>
        <dbReference type="EMBL" id="TDZ16343.1"/>
    </source>
</evidence>
<feature type="transmembrane region" description="Helical" evidence="6">
    <location>
        <begin position="71"/>
        <end position="93"/>
    </location>
</feature>
<dbReference type="Proteomes" id="UP000014480">
    <property type="component" value="Unassembled WGS sequence"/>
</dbReference>
<dbReference type="Pfam" id="PF20684">
    <property type="entry name" value="Fung_rhodopsin"/>
    <property type="match status" value="1"/>
</dbReference>
<dbReference type="GO" id="GO:0016020">
    <property type="term" value="C:membrane"/>
    <property type="evidence" value="ECO:0007669"/>
    <property type="project" value="UniProtKB-SubCell"/>
</dbReference>
<reference evidence="9" key="2">
    <citation type="journal article" date="2019" name="Mol. Plant Microbe Interact.">
        <title>Genome sequence resources for four phytopathogenic fungi from the Colletotrichum orbiculare species complex.</title>
        <authorList>
            <person name="Gan P."/>
            <person name="Tsushima A."/>
            <person name="Narusaka M."/>
            <person name="Narusaka Y."/>
            <person name="Takano Y."/>
            <person name="Kubo Y."/>
            <person name="Shirasu K."/>
        </authorList>
    </citation>
    <scope>GENOME REANNOTATION</scope>
    <source>
        <strain evidence="9">104-T / ATCC 96160 / CBS 514.97 / LARS 414 / MAFF 240422</strain>
    </source>
</reference>
<protein>
    <recommendedName>
        <fullName evidence="7">Rhodopsin domain-containing protein</fullName>
    </recommendedName>
</protein>
<comment type="subcellular location">
    <subcellularLocation>
        <location evidence="1">Membrane</location>
        <topology evidence="1">Multi-pass membrane protein</topology>
    </subcellularLocation>
</comment>
<dbReference type="InterPro" id="IPR052337">
    <property type="entry name" value="SAT4-like"/>
</dbReference>
<evidence type="ECO:0000259" key="7">
    <source>
        <dbReference type="Pfam" id="PF20684"/>
    </source>
</evidence>
<evidence type="ECO:0000256" key="2">
    <source>
        <dbReference type="ARBA" id="ARBA00022692"/>
    </source>
</evidence>
<keyword evidence="4 6" id="KW-0472">Membrane</keyword>
<organism evidence="8 9">
    <name type="scientific">Colletotrichum orbiculare (strain 104-T / ATCC 96160 / CBS 514.97 / LARS 414 / MAFF 240422)</name>
    <name type="common">Cucumber anthracnose fungus</name>
    <name type="synonym">Colletotrichum lagenarium</name>
    <dbReference type="NCBI Taxonomy" id="1213857"/>
    <lineage>
        <taxon>Eukaryota</taxon>
        <taxon>Fungi</taxon>
        <taxon>Dikarya</taxon>
        <taxon>Ascomycota</taxon>
        <taxon>Pezizomycotina</taxon>
        <taxon>Sordariomycetes</taxon>
        <taxon>Hypocreomycetidae</taxon>
        <taxon>Glomerellales</taxon>
        <taxon>Glomerellaceae</taxon>
        <taxon>Colletotrichum</taxon>
        <taxon>Colletotrichum orbiculare species complex</taxon>
    </lineage>
</organism>
<feature type="transmembrane region" description="Helical" evidence="6">
    <location>
        <begin position="259"/>
        <end position="288"/>
    </location>
</feature>
<reference evidence="9" key="1">
    <citation type="journal article" date="2013" name="New Phytol.">
        <title>Comparative genomic and transcriptomic analyses reveal the hemibiotrophic stage shift of Colletotrichum fungi.</title>
        <authorList>
            <person name="Gan P."/>
            <person name="Ikeda K."/>
            <person name="Irieda H."/>
            <person name="Narusaka M."/>
            <person name="O'Connell R.J."/>
            <person name="Narusaka Y."/>
            <person name="Takano Y."/>
            <person name="Kubo Y."/>
            <person name="Shirasu K."/>
        </authorList>
    </citation>
    <scope>NUCLEOTIDE SEQUENCE [LARGE SCALE GENOMIC DNA]</scope>
    <source>
        <strain evidence="9">104-T / ATCC 96160 / CBS 514.97 / LARS 414 / MAFF 240422</strain>
    </source>
</reference>
<evidence type="ECO:0000256" key="3">
    <source>
        <dbReference type="ARBA" id="ARBA00022989"/>
    </source>
</evidence>
<keyword evidence="3 6" id="KW-1133">Transmembrane helix</keyword>
<evidence type="ECO:0000313" key="9">
    <source>
        <dbReference type="Proteomes" id="UP000014480"/>
    </source>
</evidence>
<proteinExistence type="inferred from homology"/>
<accession>A0A484FE14</accession>
<feature type="transmembrane region" description="Helical" evidence="6">
    <location>
        <begin position="225"/>
        <end position="247"/>
    </location>
</feature>
<sequence length="331" mass="37185">MMIRSSPPAWLDKRAYITEDTNNTNIGFFNFVTYEILYAIVPTMTVIDLSTLGLRLASVRRRKARPQADDYCAMLATQFFSAATGGIALFGAVKRVTGRHDWDPWPPPEGPWPRSDYTLATKDTDHPVFNSLYQLHVQVVYAVNCLNAAGVGSVRLAFLFLFRKLFSHQGKPYSILITTLIALVTVFMIGNTGMTVFACGAHPEARWTNHDTAAQHCLVLLDYNFGVNISLVILDTIVFLLPMWPLYRITSSMTKQRQRYVMAVFCLGFLAVISSYFNLIMSVPLYLFQDGYLYTWLREQGAGDGDTMGWSGTSVFWAYMELAVGAAPRKS</sequence>
<evidence type="ECO:0000256" key="5">
    <source>
        <dbReference type="ARBA" id="ARBA00038359"/>
    </source>
</evidence>